<accession>A0A2K9ZGG7</accession>
<proteinExistence type="predicted"/>
<name>A0A2K9ZGG7_RHILE</name>
<dbReference type="AlphaFoldDB" id="A0A2K9ZGG7"/>
<keyword evidence="1" id="KW-0614">Plasmid</keyword>
<sequence length="71" mass="8181">MPCYLAPSKGVDSQTVWFVTSHAKADFYRDAQFSKLRSKAPIICLYSFRRSLISRRPHLSTTCPRRASICR</sequence>
<evidence type="ECO:0000313" key="2">
    <source>
        <dbReference type="Proteomes" id="UP000238523"/>
    </source>
</evidence>
<reference evidence="1 2" key="1">
    <citation type="submission" date="2017-11" db="EMBL/GenBank/DDBJ databases">
        <title>Complete genome of Rhizobium leguminosarum Norway, an ineffective micro-symbiont.</title>
        <authorList>
            <person name="Hoffrichter A."/>
            <person name="Liang J."/>
            <person name="Brachmann A."/>
            <person name="Marin M."/>
        </authorList>
    </citation>
    <scope>NUCLEOTIDE SEQUENCE [LARGE SCALE GENOMIC DNA]</scope>
    <source>
        <strain evidence="1 2">Norway</strain>
        <plasmid evidence="2">Plasmid prln3</plasmid>
    </source>
</reference>
<gene>
    <name evidence="1" type="ORF">CUJ84_pRLN3000195</name>
</gene>
<dbReference type="Proteomes" id="UP000238523">
    <property type="component" value="Plasmid pRLN3"/>
</dbReference>
<protein>
    <submittedName>
        <fullName evidence="1">Uncharacterized protein</fullName>
    </submittedName>
</protein>
<evidence type="ECO:0000313" key="1">
    <source>
        <dbReference type="EMBL" id="AUW47324.1"/>
    </source>
</evidence>
<geneLocation type="plasmid" evidence="2">
    <name>prln3</name>
</geneLocation>
<organism evidence="1 2">
    <name type="scientific">Rhizobium leguminosarum</name>
    <dbReference type="NCBI Taxonomy" id="384"/>
    <lineage>
        <taxon>Bacteria</taxon>
        <taxon>Pseudomonadati</taxon>
        <taxon>Pseudomonadota</taxon>
        <taxon>Alphaproteobacteria</taxon>
        <taxon>Hyphomicrobiales</taxon>
        <taxon>Rhizobiaceae</taxon>
        <taxon>Rhizobium/Agrobacterium group</taxon>
        <taxon>Rhizobium</taxon>
    </lineage>
</organism>
<dbReference type="EMBL" id="CP025015">
    <property type="protein sequence ID" value="AUW47324.1"/>
    <property type="molecule type" value="Genomic_DNA"/>
</dbReference>